<organism evidence="2 3">
    <name type="scientific">Rickettsia massiliae (strain Mtu5)</name>
    <dbReference type="NCBI Taxonomy" id="416276"/>
    <lineage>
        <taxon>Bacteria</taxon>
        <taxon>Pseudomonadati</taxon>
        <taxon>Pseudomonadota</taxon>
        <taxon>Alphaproteobacteria</taxon>
        <taxon>Rickettsiales</taxon>
        <taxon>Rickettsiaceae</taxon>
        <taxon>Rickettsieae</taxon>
        <taxon>Rickettsia</taxon>
        <taxon>spotted fever group</taxon>
    </lineage>
</organism>
<reference evidence="2 3" key="1">
    <citation type="journal article" date="2007" name="Genome Res.">
        <title>Lateral gene transfer between obligate intracellular bacteria: evidence from the Rickettsia massiliae genome.</title>
        <authorList>
            <person name="Blanc G."/>
            <person name="Ogata H."/>
            <person name="Robert C."/>
            <person name="Audic S."/>
            <person name="Claverie J.-M."/>
            <person name="Raoult D."/>
        </authorList>
    </citation>
    <scope>NUCLEOTIDE SEQUENCE [LARGE SCALE GENOMIC DNA]</scope>
    <source>
        <strain evidence="3">Mtu5</strain>
    </source>
</reference>
<sequence length="295" mass="34288">MNYLYMYLLSFILGGLNALLRQLRLSISSIEFYKDVYKNYQGYGIRYVFTLSFIPSIIYCIFILNYIITLKDYFNGIQSSKVTANIEYIINQLPEIKYNNSNISVEEVEPIYLYSKNNNKIVVIDTKNQVSNKEKSKIPFVLEENKLKINLIVANTKKNFPSTVNYSEIFKQNEVILTPEIIKKYFADNLLYAPNLFIYFGMPAIILFWFVTFLLERSIIVLLVYSLANLLTTKTSIQTSIRLVMFSSGVSIILQPIIIILIPELSILLQLLQMFTTCLVFVAIWQINKNLSHYI</sequence>
<proteinExistence type="predicted"/>
<dbReference type="HOGENOM" id="CLU_966060_0_0_5"/>
<dbReference type="Pfam" id="PF06691">
    <property type="entry name" value="DUF1189"/>
    <property type="match status" value="1"/>
</dbReference>
<evidence type="ECO:0000313" key="3">
    <source>
        <dbReference type="Proteomes" id="UP000001311"/>
    </source>
</evidence>
<feature type="transmembrane region" description="Helical" evidence="1">
    <location>
        <begin position="198"/>
        <end position="231"/>
    </location>
</feature>
<protein>
    <recommendedName>
        <fullName evidence="4">DUF1189 domain-containing protein</fullName>
    </recommendedName>
</protein>
<accession>A8F207</accession>
<keyword evidence="1" id="KW-1133">Transmembrane helix</keyword>
<keyword evidence="3" id="KW-1185">Reference proteome</keyword>
<evidence type="ECO:0008006" key="4">
    <source>
        <dbReference type="Google" id="ProtNLM"/>
    </source>
</evidence>
<dbReference type="AlphaFoldDB" id="A8F207"/>
<evidence type="ECO:0000313" key="2">
    <source>
        <dbReference type="EMBL" id="ABV84943.1"/>
    </source>
</evidence>
<dbReference type="EMBL" id="CP000683">
    <property type="protein sequence ID" value="ABV84943.1"/>
    <property type="molecule type" value="Genomic_DNA"/>
</dbReference>
<feature type="transmembrane region" description="Helical" evidence="1">
    <location>
        <begin position="268"/>
        <end position="287"/>
    </location>
</feature>
<name>A8F207_RICM5</name>
<keyword evidence="1" id="KW-0812">Transmembrane</keyword>
<gene>
    <name evidence="2" type="ordered locus">RMA_0829</name>
</gene>
<feature type="transmembrane region" description="Helical" evidence="1">
    <location>
        <begin position="44"/>
        <end position="68"/>
    </location>
</feature>
<feature type="transmembrane region" description="Helical" evidence="1">
    <location>
        <begin position="243"/>
        <end position="262"/>
    </location>
</feature>
<evidence type="ECO:0000256" key="1">
    <source>
        <dbReference type="SAM" id="Phobius"/>
    </source>
</evidence>
<feature type="transmembrane region" description="Helical" evidence="1">
    <location>
        <begin position="6"/>
        <end position="23"/>
    </location>
</feature>
<dbReference type="InterPro" id="IPR009574">
    <property type="entry name" value="DUF1189"/>
</dbReference>
<keyword evidence="1" id="KW-0472">Membrane</keyword>
<dbReference type="KEGG" id="rms:RMA_0829"/>
<dbReference type="Proteomes" id="UP000001311">
    <property type="component" value="Chromosome"/>
</dbReference>